<evidence type="ECO:0000313" key="8">
    <source>
        <dbReference type="Proteomes" id="UP000541444"/>
    </source>
</evidence>
<comment type="caution">
    <text evidence="7">The sequence shown here is derived from an EMBL/GenBank/DDBJ whole genome shotgun (WGS) entry which is preliminary data.</text>
</comment>
<keyword evidence="4" id="KW-0418">Kinase</keyword>
<keyword evidence="3" id="KW-0547">Nucleotide-binding</keyword>
<gene>
    <name evidence="7" type="ORF">GIB67_038243</name>
</gene>
<dbReference type="GO" id="GO:0005886">
    <property type="term" value="C:plasma membrane"/>
    <property type="evidence" value="ECO:0007669"/>
    <property type="project" value="TreeGrafter"/>
</dbReference>
<evidence type="ECO:0000256" key="5">
    <source>
        <dbReference type="ARBA" id="ARBA00022840"/>
    </source>
</evidence>
<dbReference type="SUPFAM" id="SSF56112">
    <property type="entry name" value="Protein kinase-like (PK-like)"/>
    <property type="match status" value="1"/>
</dbReference>
<dbReference type="Proteomes" id="UP000541444">
    <property type="component" value="Unassembled WGS sequence"/>
</dbReference>
<sequence length="167" mass="18738">MASNILLDEELNPKISDFSMGRIFGGNELQANTIRVVGTYGWLCPLSMEGIFSEKSNVCSLGVLLLEIVSGKRNPGFYQHEQSLILFGNAWKLWNENNVQALISPGLLEPCFQEEILRCIHVGLLCVQEFAKDRPIVPIIFYMLTSEITQLLTPKQPAFTGRPTYSD</sequence>
<feature type="domain" description="Protein kinase" evidence="6">
    <location>
        <begin position="1"/>
        <end position="167"/>
    </location>
</feature>
<dbReference type="PANTHER" id="PTHR27002">
    <property type="entry name" value="RECEPTOR-LIKE SERINE/THREONINE-PROTEIN KINASE SD1-8"/>
    <property type="match status" value="1"/>
</dbReference>
<organism evidence="7 8">
    <name type="scientific">Kingdonia uniflora</name>
    <dbReference type="NCBI Taxonomy" id="39325"/>
    <lineage>
        <taxon>Eukaryota</taxon>
        <taxon>Viridiplantae</taxon>
        <taxon>Streptophyta</taxon>
        <taxon>Embryophyta</taxon>
        <taxon>Tracheophyta</taxon>
        <taxon>Spermatophyta</taxon>
        <taxon>Magnoliopsida</taxon>
        <taxon>Ranunculales</taxon>
        <taxon>Circaeasteraceae</taxon>
        <taxon>Kingdonia</taxon>
    </lineage>
</organism>
<dbReference type="PROSITE" id="PS50011">
    <property type="entry name" value="PROTEIN_KINASE_DOM"/>
    <property type="match status" value="1"/>
</dbReference>
<accession>A0A7J7NT21</accession>
<dbReference type="AlphaFoldDB" id="A0A7J7NT21"/>
<dbReference type="GO" id="GO:0005524">
    <property type="term" value="F:ATP binding"/>
    <property type="evidence" value="ECO:0007669"/>
    <property type="project" value="UniProtKB-KW"/>
</dbReference>
<evidence type="ECO:0000256" key="1">
    <source>
        <dbReference type="ARBA" id="ARBA00022527"/>
    </source>
</evidence>
<keyword evidence="1" id="KW-0723">Serine/threonine-protein kinase</keyword>
<evidence type="ECO:0000259" key="6">
    <source>
        <dbReference type="PROSITE" id="PS50011"/>
    </source>
</evidence>
<evidence type="ECO:0000256" key="3">
    <source>
        <dbReference type="ARBA" id="ARBA00022741"/>
    </source>
</evidence>
<dbReference type="GO" id="GO:0004674">
    <property type="term" value="F:protein serine/threonine kinase activity"/>
    <property type="evidence" value="ECO:0007669"/>
    <property type="project" value="UniProtKB-KW"/>
</dbReference>
<keyword evidence="8" id="KW-1185">Reference proteome</keyword>
<dbReference type="Pfam" id="PF07714">
    <property type="entry name" value="PK_Tyr_Ser-Thr"/>
    <property type="match status" value="1"/>
</dbReference>
<keyword evidence="2" id="KW-0808">Transferase</keyword>
<dbReference type="Gene3D" id="1.10.510.10">
    <property type="entry name" value="Transferase(Phosphotransferase) domain 1"/>
    <property type="match status" value="1"/>
</dbReference>
<dbReference type="InterPro" id="IPR000719">
    <property type="entry name" value="Prot_kinase_dom"/>
</dbReference>
<dbReference type="PANTHER" id="PTHR27002:SF1082">
    <property type="entry name" value="OS06G0693000 PROTEIN"/>
    <property type="match status" value="1"/>
</dbReference>
<dbReference type="InterPro" id="IPR001245">
    <property type="entry name" value="Ser-Thr/Tyr_kinase_cat_dom"/>
</dbReference>
<keyword evidence="5" id="KW-0067">ATP-binding</keyword>
<dbReference type="InterPro" id="IPR011009">
    <property type="entry name" value="Kinase-like_dom_sf"/>
</dbReference>
<evidence type="ECO:0000313" key="7">
    <source>
        <dbReference type="EMBL" id="KAF6170134.1"/>
    </source>
</evidence>
<dbReference type="OrthoDB" id="688481at2759"/>
<evidence type="ECO:0000256" key="2">
    <source>
        <dbReference type="ARBA" id="ARBA00022679"/>
    </source>
</evidence>
<proteinExistence type="predicted"/>
<dbReference type="EMBL" id="JACGCM010000603">
    <property type="protein sequence ID" value="KAF6170134.1"/>
    <property type="molecule type" value="Genomic_DNA"/>
</dbReference>
<reference evidence="7 8" key="1">
    <citation type="journal article" date="2020" name="IScience">
        <title>Genome Sequencing of the Endangered Kingdonia uniflora (Circaeasteraceae, Ranunculales) Reveals Potential Mechanisms of Evolutionary Specialization.</title>
        <authorList>
            <person name="Sun Y."/>
            <person name="Deng T."/>
            <person name="Zhang A."/>
            <person name="Moore M.J."/>
            <person name="Landis J.B."/>
            <person name="Lin N."/>
            <person name="Zhang H."/>
            <person name="Zhang X."/>
            <person name="Huang J."/>
            <person name="Zhang X."/>
            <person name="Sun H."/>
            <person name="Wang H."/>
        </authorList>
    </citation>
    <scope>NUCLEOTIDE SEQUENCE [LARGE SCALE GENOMIC DNA]</scope>
    <source>
        <strain evidence="7">TB1705</strain>
        <tissue evidence="7">Leaf</tissue>
    </source>
</reference>
<name>A0A7J7NT21_9MAGN</name>
<evidence type="ECO:0000256" key="4">
    <source>
        <dbReference type="ARBA" id="ARBA00022777"/>
    </source>
</evidence>
<protein>
    <recommendedName>
        <fullName evidence="6">Protein kinase domain-containing protein</fullName>
    </recommendedName>
</protein>